<keyword evidence="1" id="KW-0812">Transmembrane</keyword>
<dbReference type="EMBL" id="DXET01000227">
    <property type="protein sequence ID" value="HIX82327.1"/>
    <property type="molecule type" value="Genomic_DNA"/>
</dbReference>
<gene>
    <name evidence="2" type="ORF">H9980_10215</name>
</gene>
<accession>A0A9D1XNI4</accession>
<reference evidence="2" key="1">
    <citation type="journal article" date="2021" name="PeerJ">
        <title>Extensive microbial diversity within the chicken gut microbiome revealed by metagenomics and culture.</title>
        <authorList>
            <person name="Gilroy R."/>
            <person name="Ravi A."/>
            <person name="Getino M."/>
            <person name="Pursley I."/>
            <person name="Horton D.L."/>
            <person name="Alikhan N.F."/>
            <person name="Baker D."/>
            <person name="Gharbi K."/>
            <person name="Hall N."/>
            <person name="Watson M."/>
            <person name="Adriaenssens E.M."/>
            <person name="Foster-Nyarko E."/>
            <person name="Jarju S."/>
            <person name="Secka A."/>
            <person name="Antonio M."/>
            <person name="Oren A."/>
            <person name="Chaudhuri R.R."/>
            <person name="La Ragione R."/>
            <person name="Hildebrand F."/>
            <person name="Pallen M.J."/>
        </authorList>
    </citation>
    <scope>NUCLEOTIDE SEQUENCE</scope>
    <source>
        <strain evidence="2">ChiGjej1B1-14440</strain>
    </source>
</reference>
<keyword evidence="1" id="KW-0472">Membrane</keyword>
<feature type="transmembrane region" description="Helical" evidence="1">
    <location>
        <begin position="81"/>
        <end position="106"/>
    </location>
</feature>
<name>A0A9D1XNI4_9FIRM</name>
<organism evidence="2 3">
    <name type="scientific">Candidatus Erysipelatoclostridium merdavium</name>
    <dbReference type="NCBI Taxonomy" id="2838566"/>
    <lineage>
        <taxon>Bacteria</taxon>
        <taxon>Bacillati</taxon>
        <taxon>Bacillota</taxon>
        <taxon>Erysipelotrichia</taxon>
        <taxon>Erysipelotrichales</taxon>
        <taxon>Erysipelotrichales incertae sedis</taxon>
    </lineage>
</organism>
<proteinExistence type="predicted"/>
<protein>
    <submittedName>
        <fullName evidence="2">Uncharacterized protein</fullName>
    </submittedName>
</protein>
<reference evidence="2" key="2">
    <citation type="submission" date="2021-04" db="EMBL/GenBank/DDBJ databases">
        <authorList>
            <person name="Gilroy R."/>
        </authorList>
    </citation>
    <scope>NUCLEOTIDE SEQUENCE</scope>
    <source>
        <strain evidence="2">ChiGjej1B1-14440</strain>
    </source>
</reference>
<sequence>MDNIFAVLPILVFLALLWFTYTNISYAVTLYRAKKNDHTLSLCLSDTGKYFYIALLILYLILFVTCVSLMVLAILNDINDLYAPLNILTIGTIIFCYLFQQIIFVGQRQMMIGRVKLDYRRIKRVTYPKETKLRFIYGQKSYETNIRFADDFKLKKALQKTR</sequence>
<evidence type="ECO:0000313" key="3">
    <source>
        <dbReference type="Proteomes" id="UP000886724"/>
    </source>
</evidence>
<comment type="caution">
    <text evidence="2">The sequence shown here is derived from an EMBL/GenBank/DDBJ whole genome shotgun (WGS) entry which is preliminary data.</text>
</comment>
<dbReference type="AlphaFoldDB" id="A0A9D1XNI4"/>
<evidence type="ECO:0000256" key="1">
    <source>
        <dbReference type="SAM" id="Phobius"/>
    </source>
</evidence>
<evidence type="ECO:0000313" key="2">
    <source>
        <dbReference type="EMBL" id="HIX82327.1"/>
    </source>
</evidence>
<dbReference type="Proteomes" id="UP000886724">
    <property type="component" value="Unassembled WGS sequence"/>
</dbReference>
<feature type="transmembrane region" description="Helical" evidence="1">
    <location>
        <begin position="6"/>
        <end position="29"/>
    </location>
</feature>
<feature type="transmembrane region" description="Helical" evidence="1">
    <location>
        <begin position="50"/>
        <end position="75"/>
    </location>
</feature>
<keyword evidence="1" id="KW-1133">Transmembrane helix</keyword>